<proteinExistence type="predicted"/>
<dbReference type="RefSeq" id="WP_091371288.1">
    <property type="nucleotide sequence ID" value="NZ_LT629740.1"/>
</dbReference>
<organism evidence="2 3">
    <name type="scientific">Mucilaginibacter mallensis</name>
    <dbReference type="NCBI Taxonomy" id="652787"/>
    <lineage>
        <taxon>Bacteria</taxon>
        <taxon>Pseudomonadati</taxon>
        <taxon>Bacteroidota</taxon>
        <taxon>Sphingobacteriia</taxon>
        <taxon>Sphingobacteriales</taxon>
        <taxon>Sphingobacteriaceae</taxon>
        <taxon>Mucilaginibacter</taxon>
    </lineage>
</organism>
<accession>A0A1H1URT7</accession>
<dbReference type="STRING" id="652787.SAMN05216490_1728"/>
<evidence type="ECO:0000313" key="3">
    <source>
        <dbReference type="Proteomes" id="UP000199679"/>
    </source>
</evidence>
<gene>
    <name evidence="2" type="ORF">SAMN05216490_1728</name>
</gene>
<keyword evidence="3" id="KW-1185">Reference proteome</keyword>
<evidence type="ECO:0000256" key="1">
    <source>
        <dbReference type="SAM" id="MobiDB-lite"/>
    </source>
</evidence>
<evidence type="ECO:0000313" key="2">
    <source>
        <dbReference type="EMBL" id="SDS74579.1"/>
    </source>
</evidence>
<dbReference type="AlphaFoldDB" id="A0A1H1URT7"/>
<dbReference type="EMBL" id="LT629740">
    <property type="protein sequence ID" value="SDS74579.1"/>
    <property type="molecule type" value="Genomic_DNA"/>
</dbReference>
<name>A0A1H1URT7_MUCMA</name>
<protein>
    <submittedName>
        <fullName evidence="2">Uncharacterized protein</fullName>
    </submittedName>
</protein>
<feature type="region of interest" description="Disordered" evidence="1">
    <location>
        <begin position="1"/>
        <end position="26"/>
    </location>
</feature>
<reference evidence="2 3" key="1">
    <citation type="submission" date="2016-10" db="EMBL/GenBank/DDBJ databases">
        <authorList>
            <person name="de Groot N.N."/>
        </authorList>
    </citation>
    <scope>NUCLEOTIDE SEQUENCE [LARGE SCALE GENOMIC DNA]</scope>
    <source>
        <strain evidence="2 3">MP1X4</strain>
    </source>
</reference>
<sequence>MNSVNKRPVEGINQTEGVHGSHDCTNQINIGSVGLEGGGDNGASALRALRKKYSGISVSRTRKPLL</sequence>
<dbReference type="Proteomes" id="UP000199679">
    <property type="component" value="Chromosome I"/>
</dbReference>